<feature type="domain" description="Tail specific protease" evidence="9">
    <location>
        <begin position="785"/>
        <end position="975"/>
    </location>
</feature>
<feature type="active site" description="Charge relay system" evidence="7">
    <location>
        <position position="687"/>
    </location>
</feature>
<dbReference type="GeneID" id="92353814"/>
<evidence type="ECO:0000256" key="7">
    <source>
        <dbReference type="PIRSR" id="PIRSR036421-1"/>
    </source>
</evidence>
<evidence type="ECO:0000256" key="6">
    <source>
        <dbReference type="ARBA" id="ARBA00022825"/>
    </source>
</evidence>
<evidence type="ECO:0000256" key="8">
    <source>
        <dbReference type="PIRSR" id="PIRSR036421-3"/>
    </source>
</evidence>
<dbReference type="Pfam" id="PF14685">
    <property type="entry name" value="PDZ_Tricorn"/>
    <property type="match status" value="1"/>
</dbReference>
<keyword evidence="5" id="KW-0378">Hydrolase</keyword>
<dbReference type="PANTHER" id="PTHR43253:SF1">
    <property type="entry name" value="TRICORN PROTEASE HOMOLOG 2-RELATED"/>
    <property type="match status" value="1"/>
</dbReference>
<protein>
    <submittedName>
        <fullName evidence="10">S41 family peptidase</fullName>
    </submittedName>
</protein>
<dbReference type="KEGG" id="sjv:SJAV_08820"/>
<dbReference type="Gene3D" id="2.130.10.10">
    <property type="entry name" value="YVTN repeat-like/Quinoprotein amine dehydrogenase"/>
    <property type="match status" value="1"/>
</dbReference>
<dbReference type="Gene3D" id="3.30.750.44">
    <property type="match status" value="1"/>
</dbReference>
<dbReference type="InterPro" id="IPR028204">
    <property type="entry name" value="Tricorn_C1"/>
</dbReference>
<feature type="active site" description="Charge relay system" evidence="7">
    <location>
        <position position="964"/>
    </location>
</feature>
<reference evidence="10" key="1">
    <citation type="submission" date="2024-03" db="EMBL/GenBank/DDBJ databases">
        <title>Complete genome sequence of Sulfurisphaera javensis strain KD-1.</title>
        <authorList>
            <person name="Sakai H."/>
            <person name="Nur N."/>
            <person name="Suwanto A."/>
            <person name="Kurosawa N."/>
        </authorList>
    </citation>
    <scope>NUCLEOTIDE SEQUENCE</scope>
    <source>
        <strain evidence="10">KD-1</strain>
    </source>
</reference>
<dbReference type="CDD" id="cd07562">
    <property type="entry name" value="Peptidase_S41_TRI"/>
    <property type="match status" value="1"/>
</dbReference>
<dbReference type="GO" id="GO:0006508">
    <property type="term" value="P:proteolysis"/>
    <property type="evidence" value="ECO:0007669"/>
    <property type="project" value="UniProtKB-KW"/>
</dbReference>
<evidence type="ECO:0000256" key="2">
    <source>
        <dbReference type="ARBA" id="ARBA00008524"/>
    </source>
</evidence>
<keyword evidence="4" id="KW-0645">Protease</keyword>
<comment type="similarity">
    <text evidence="2">Belongs to the peptidase S41B family.</text>
</comment>
<dbReference type="SUPFAM" id="SSF82171">
    <property type="entry name" value="DPP6 N-terminal domain-like"/>
    <property type="match status" value="1"/>
</dbReference>
<dbReference type="GO" id="GO:0008236">
    <property type="term" value="F:serine-type peptidase activity"/>
    <property type="evidence" value="ECO:0007669"/>
    <property type="project" value="UniProtKB-KW"/>
</dbReference>
<dbReference type="Gene3D" id="3.90.226.10">
    <property type="entry name" value="2-enoyl-CoA Hydratase, Chain A, domain 1"/>
    <property type="match status" value="1"/>
</dbReference>
<dbReference type="Gene3D" id="2.30.42.10">
    <property type="match status" value="1"/>
</dbReference>
<dbReference type="PIRSF" id="PIRSF036421">
    <property type="entry name" value="Tricorn_protease"/>
    <property type="match status" value="1"/>
</dbReference>
<accession>A0AAT9GQ20</accession>
<dbReference type="InterPro" id="IPR036034">
    <property type="entry name" value="PDZ_sf"/>
</dbReference>
<dbReference type="InterPro" id="IPR015943">
    <property type="entry name" value="WD40/YVTN_repeat-like_dom_sf"/>
</dbReference>
<evidence type="ECO:0000256" key="4">
    <source>
        <dbReference type="ARBA" id="ARBA00022670"/>
    </source>
</evidence>
<dbReference type="InterPro" id="IPR029045">
    <property type="entry name" value="ClpP/crotonase-like_dom_sf"/>
</dbReference>
<proteinExistence type="inferred from homology"/>
<evidence type="ECO:0000259" key="9">
    <source>
        <dbReference type="SMART" id="SM00245"/>
    </source>
</evidence>
<dbReference type="Pfam" id="PF14684">
    <property type="entry name" value="Tricorn_C1"/>
    <property type="match status" value="1"/>
</dbReference>
<dbReference type="SUPFAM" id="SSF69304">
    <property type="entry name" value="Tricorn protease N-terminal domain"/>
    <property type="match status" value="1"/>
</dbReference>
<sequence>MKGYYLYPDIRENYIAFTSDDDIWLYDGENAKRLTSGLGVAIRPKISPDKRKIAFTVLWLQNGKSGGDVFISDGNEARRVTYFNSPNSRVAFWLSSEEIIVISDYHHPFSTIAYKVNINTGEAKRLNYGLVSNIFIKDNIVVLARGYQDLPFWKGYKGGTKGELWISYDGGKKFEKFVSLDGIVSWPMIIDDRVYFLSDHEGIANLYSVNLKGEDLTKHTNFSTYCRNASSDGKRIVFQNMGDIYLFNPSTNETRKLDIEIITDRKKRQPKFVNVLDYLTEVDLNENYVSLVSRGKIFVMKPWEGPAIQLGEKQGVKYYAHQLLPDGSVIASDDEDNLLLLTLSGKKILKQNLGRIERIKVSPDGKKVLISNNRLELWLYDIEKDIVKLIDKSDYGRITDFDWHPNSEWFAYSFPEGPSTSSIKIGNINGNIVRITSPYGYDFSPSFDPDGRHLYFLSARHLEPSSDKRIFNMSFQKVVKPYLVVLSNTYSPFNPPFGKVEDKKGVEIQGIQDRVVPFPVDEDNYVKIEGSKNNKVFLFSYPIKGALSFMQDQTGRLEVFDLETKTKELYLDNVRDFIVYQSKILVALKDSLRIFDVSSKPDLSASGIKGGVVDISRVKVYVEPEKEWRQMLNETWKLMKQNYWNEKELKGWDEVLKKYEPLLDRVSTRYELGDIILEMQGETRTSHSYHTPYTYETQEPLPIKGLGAEFEYDESNNCFRVVKIYSGDPVNENEKSPLRDPGIQLDIGDCIISIDREPITFRQINYYLINKDQVTLEVLTKGGEKKIVYVKLMDDEKFLIYRSWVEENRRHVHEKTNGRVGYVHIPDMQYQGFSEFFRLFVSEFDKEGLIVDARFNRGGFISGLILQRLLLRRAGYVIPRNGKPVPEPYLSSPNVMVEVVNEYAGSDGDIFTYLFKKFKLGLVIGKRTWGGVIGISPRQRLVDKTTVTQPEFAVHFDDIGLGIENRGVDPDIEVEIPPGVEGDPQLDKAIEIIMKELNK</sequence>
<comment type="subcellular location">
    <subcellularLocation>
        <location evidence="1">Cytoplasm</location>
    </subcellularLocation>
</comment>
<dbReference type="PANTHER" id="PTHR43253">
    <property type="entry name" value="TRICORN PROTEASE HOMOLOG 2-RELATED"/>
    <property type="match status" value="1"/>
</dbReference>
<dbReference type="InterPro" id="IPR029414">
    <property type="entry name" value="Tricorn_PDZ"/>
</dbReference>
<dbReference type="AlphaFoldDB" id="A0AAT9GQ20"/>
<dbReference type="EMBL" id="AP031322">
    <property type="protein sequence ID" value="BFH72938.1"/>
    <property type="molecule type" value="Genomic_DNA"/>
</dbReference>
<dbReference type="Gene3D" id="2.120.10.60">
    <property type="entry name" value="Tricorn protease N-terminal domain"/>
    <property type="match status" value="1"/>
</dbReference>
<evidence type="ECO:0000256" key="1">
    <source>
        <dbReference type="ARBA" id="ARBA00004496"/>
    </source>
</evidence>
<evidence type="ECO:0000256" key="3">
    <source>
        <dbReference type="ARBA" id="ARBA00022490"/>
    </source>
</evidence>
<name>A0AAT9GQ20_9CREN</name>
<dbReference type="SUPFAM" id="SSF52096">
    <property type="entry name" value="ClpP/crotonase"/>
    <property type="match status" value="1"/>
</dbReference>
<dbReference type="SUPFAM" id="SSF50156">
    <property type="entry name" value="PDZ domain-like"/>
    <property type="match status" value="1"/>
</dbReference>
<dbReference type="InterPro" id="IPR012393">
    <property type="entry name" value="Tricorn_protease"/>
</dbReference>
<gene>
    <name evidence="10" type="ORF">SJAV_08820</name>
</gene>
<dbReference type="Pfam" id="PF26549">
    <property type="entry name" value="Tricorn_N"/>
    <property type="match status" value="1"/>
</dbReference>
<keyword evidence="6" id="KW-0720">Serine protease</keyword>
<dbReference type="RefSeq" id="WP_369611126.1">
    <property type="nucleotide sequence ID" value="NZ_AP031322.1"/>
</dbReference>
<evidence type="ECO:0000313" key="10">
    <source>
        <dbReference type="EMBL" id="BFH72938.1"/>
    </source>
</evidence>
<feature type="active site" description="Nucleophile" evidence="7">
    <location>
        <position position="906"/>
    </location>
</feature>
<keyword evidence="3" id="KW-0963">Cytoplasm</keyword>
<organism evidence="10">
    <name type="scientific">Sulfurisphaera javensis</name>
    <dbReference type="NCBI Taxonomy" id="2049879"/>
    <lineage>
        <taxon>Archaea</taxon>
        <taxon>Thermoproteota</taxon>
        <taxon>Thermoprotei</taxon>
        <taxon>Sulfolobales</taxon>
        <taxon>Sulfolobaceae</taxon>
        <taxon>Sulfurisphaera</taxon>
    </lineage>
</organism>
<dbReference type="Pfam" id="PF03572">
    <property type="entry name" value="Peptidase_S41"/>
    <property type="match status" value="1"/>
</dbReference>
<dbReference type="SMART" id="SM00245">
    <property type="entry name" value="TSPc"/>
    <property type="match status" value="1"/>
</dbReference>
<dbReference type="GO" id="GO:0005737">
    <property type="term" value="C:cytoplasm"/>
    <property type="evidence" value="ECO:0007669"/>
    <property type="project" value="UniProtKB-SubCell"/>
</dbReference>
<dbReference type="Pfam" id="PF26550">
    <property type="entry name" value="Tricorn_2nd"/>
    <property type="match status" value="1"/>
</dbReference>
<evidence type="ECO:0000256" key="5">
    <source>
        <dbReference type="ARBA" id="ARBA00022801"/>
    </source>
</evidence>
<feature type="site" description="Transition state stabilizer; via amide nitrogen" evidence="8">
    <location>
        <position position="907"/>
    </location>
</feature>
<dbReference type="InterPro" id="IPR005151">
    <property type="entry name" value="Tail-specific_protease"/>
</dbReference>